<protein>
    <recommendedName>
        <fullName evidence="1">Immunity protein 35 domain-containing protein</fullName>
    </recommendedName>
</protein>
<gene>
    <name evidence="2" type="ORF">GCM10023176_61130</name>
</gene>
<keyword evidence="3" id="KW-1185">Reference proteome</keyword>
<name>A0ABP8T6Z0_9ACTN</name>
<dbReference type="Proteomes" id="UP001500307">
    <property type="component" value="Unassembled WGS sequence"/>
</dbReference>
<comment type="caution">
    <text evidence="2">The sequence shown here is derived from an EMBL/GenBank/DDBJ whole genome shotgun (WGS) entry which is preliminary data.</text>
</comment>
<organism evidence="2 3">
    <name type="scientific">Micromonospora coerulea</name>
    <dbReference type="NCBI Taxonomy" id="47856"/>
    <lineage>
        <taxon>Bacteria</taxon>
        <taxon>Bacillati</taxon>
        <taxon>Actinomycetota</taxon>
        <taxon>Actinomycetes</taxon>
        <taxon>Micromonosporales</taxon>
        <taxon>Micromonosporaceae</taxon>
        <taxon>Micromonospora</taxon>
    </lineage>
</organism>
<evidence type="ECO:0000313" key="2">
    <source>
        <dbReference type="EMBL" id="GAA4580914.1"/>
    </source>
</evidence>
<proteinExistence type="predicted"/>
<reference evidence="3" key="1">
    <citation type="journal article" date="2019" name="Int. J. Syst. Evol. Microbiol.">
        <title>The Global Catalogue of Microorganisms (GCM) 10K type strain sequencing project: providing services to taxonomists for standard genome sequencing and annotation.</title>
        <authorList>
            <consortium name="The Broad Institute Genomics Platform"/>
            <consortium name="The Broad Institute Genome Sequencing Center for Infectious Disease"/>
            <person name="Wu L."/>
            <person name="Ma J."/>
        </authorList>
    </citation>
    <scope>NUCLEOTIDE SEQUENCE [LARGE SCALE GENOMIC DNA]</scope>
    <source>
        <strain evidence="3">JCM 3175</strain>
    </source>
</reference>
<sequence>MQDAYEAAQDLLDRVVRPQCGIDVVICSCQEFPTAWVFGYNTRRFLQDMELLASLVGNGPVVVPKSGEPPYLGAFGSPIEDQIQP</sequence>
<accession>A0ABP8T6Z0</accession>
<evidence type="ECO:0000259" key="1">
    <source>
        <dbReference type="Pfam" id="PF15567"/>
    </source>
</evidence>
<dbReference type="Pfam" id="PF15567">
    <property type="entry name" value="Imm35"/>
    <property type="match status" value="1"/>
</dbReference>
<evidence type="ECO:0000313" key="3">
    <source>
        <dbReference type="Proteomes" id="UP001500307"/>
    </source>
</evidence>
<dbReference type="EMBL" id="BAABGU010000070">
    <property type="protein sequence ID" value="GAA4580914.1"/>
    <property type="molecule type" value="Genomic_DNA"/>
</dbReference>
<feature type="domain" description="Immunity protein 35" evidence="1">
    <location>
        <begin position="3"/>
        <end position="68"/>
    </location>
</feature>
<dbReference type="RefSeq" id="WP_346125328.1">
    <property type="nucleotide sequence ID" value="NZ_BAABGU010000070.1"/>
</dbReference>
<dbReference type="InterPro" id="IPR029082">
    <property type="entry name" value="Imm35"/>
</dbReference>